<dbReference type="AlphaFoldDB" id="H4GJQ5"/>
<feature type="active site" description="Proton acceptor" evidence="2">
    <location>
        <position position="91"/>
    </location>
</feature>
<dbReference type="PIRSF" id="PIRSF000705">
    <property type="entry name" value="DNK"/>
    <property type="match status" value="1"/>
</dbReference>
<feature type="binding site" evidence="3">
    <location>
        <position position="30"/>
    </location>
    <ligand>
        <name>substrate</name>
    </ligand>
</feature>
<dbReference type="STRING" id="1144300.PS3_11347"/>
<name>H4GJQ5_9LACO</name>
<dbReference type="Gene3D" id="3.40.50.300">
    <property type="entry name" value="P-loop containing nucleotide triphosphate hydrolases"/>
    <property type="match status" value="1"/>
</dbReference>
<protein>
    <submittedName>
        <fullName evidence="6">Deoxyguanosine kinase</fullName>
    </submittedName>
</protein>
<evidence type="ECO:0000313" key="6">
    <source>
        <dbReference type="EMBL" id="EHS86205.1"/>
    </source>
</evidence>
<evidence type="ECO:0000256" key="4">
    <source>
        <dbReference type="PIRSR" id="PIRSR000705-3"/>
    </source>
</evidence>
<dbReference type="GO" id="GO:0005524">
    <property type="term" value="F:ATP binding"/>
    <property type="evidence" value="ECO:0007669"/>
    <property type="project" value="UniProtKB-KW"/>
</dbReference>
<evidence type="ECO:0000256" key="1">
    <source>
        <dbReference type="ARBA" id="ARBA00007420"/>
    </source>
</evidence>
<comment type="caution">
    <text evidence="6">The sequence shown here is derived from an EMBL/GenBank/DDBJ whole genome shotgun (WGS) entry which is preliminary data.</text>
</comment>
<dbReference type="PATRIC" id="fig|1144300.3.peg.1058"/>
<keyword evidence="4" id="KW-0067">ATP-binding</keyword>
<proteinExistence type="inferred from homology"/>
<accession>H4GJQ5</accession>
<dbReference type="CDD" id="cd01673">
    <property type="entry name" value="dNK"/>
    <property type="match status" value="1"/>
</dbReference>
<dbReference type="InterPro" id="IPR031314">
    <property type="entry name" value="DNK_dom"/>
</dbReference>
<keyword evidence="6" id="KW-0418">Kinase</keyword>
<evidence type="ECO:0000313" key="7">
    <source>
        <dbReference type="Proteomes" id="UP000004567"/>
    </source>
</evidence>
<feature type="domain" description="Deoxynucleoside kinase" evidence="5">
    <location>
        <begin position="2"/>
        <end position="221"/>
    </location>
</feature>
<dbReference type="InterPro" id="IPR027417">
    <property type="entry name" value="P-loop_NTPase"/>
</dbReference>
<evidence type="ECO:0000256" key="2">
    <source>
        <dbReference type="PIRSR" id="PIRSR000705-1"/>
    </source>
</evidence>
<feature type="binding site" evidence="4">
    <location>
        <begin position="154"/>
        <end position="158"/>
    </location>
    <ligand>
        <name>ATP</name>
        <dbReference type="ChEBI" id="CHEBI:30616"/>
    </ligand>
</feature>
<gene>
    <name evidence="6" type="ORF">PS3_11347</name>
</gene>
<dbReference type="RefSeq" id="WP_007122288.1">
    <property type="nucleotide sequence ID" value="NZ_AICN01000047.1"/>
</dbReference>
<dbReference type="InterPro" id="IPR050566">
    <property type="entry name" value="Deoxyribonucleoside_kinase"/>
</dbReference>
<feature type="binding site" evidence="3">
    <location>
        <position position="42"/>
    </location>
    <ligand>
        <name>substrate</name>
    </ligand>
</feature>
<feature type="binding site" evidence="3">
    <location>
        <position position="68"/>
    </location>
    <ligand>
        <name>substrate</name>
    </ligand>
</feature>
<dbReference type="EMBL" id="AICN01000047">
    <property type="protein sequence ID" value="EHS86205.1"/>
    <property type="molecule type" value="Genomic_DNA"/>
</dbReference>
<dbReference type="Pfam" id="PF01712">
    <property type="entry name" value="dNK"/>
    <property type="match status" value="1"/>
</dbReference>
<comment type="similarity">
    <text evidence="1">Belongs to the DCK/DGK family.</text>
</comment>
<evidence type="ECO:0000259" key="5">
    <source>
        <dbReference type="Pfam" id="PF01712"/>
    </source>
</evidence>
<keyword evidence="4" id="KW-0547">Nucleotide-binding</keyword>
<dbReference type="Proteomes" id="UP000004567">
    <property type="component" value="Unassembled WGS sequence"/>
</dbReference>
<dbReference type="OrthoDB" id="9776634at2"/>
<feature type="binding site" evidence="3">
    <location>
        <position position="92"/>
    </location>
    <ligand>
        <name>substrate</name>
    </ligand>
</feature>
<sequence length="243" mass="28116">MITLSGIIGSGKTSLTTLLADRLGTKPFFEPVDDNPVLPLFYKGNEIAAEKRAAGDQNATNPYAYLLQTFFLNRRFAMIKQAMQNDNNILDRSIYEDEIFMRMNTDMGNATKVEYDIYKSLLNNMLEELPYAAHKKAPDLMIMIDVSYETMVKRIKKRGREYEQIENDASLVDYYQTLLSYYDRWKDEYDASPLLIIDGDQYDFMNNTADQQTVLQSIYDELFNLGSIQLSQYQQLSNQLKEG</sequence>
<dbReference type="SUPFAM" id="SSF52540">
    <property type="entry name" value="P-loop containing nucleoside triphosphate hydrolases"/>
    <property type="match status" value="1"/>
</dbReference>
<dbReference type="GO" id="GO:0005737">
    <property type="term" value="C:cytoplasm"/>
    <property type="evidence" value="ECO:0007669"/>
    <property type="project" value="TreeGrafter"/>
</dbReference>
<feature type="binding site" evidence="4">
    <location>
        <begin position="6"/>
        <end position="14"/>
    </location>
    <ligand>
        <name>ATP</name>
        <dbReference type="ChEBI" id="CHEBI:30616"/>
    </ligand>
</feature>
<organism evidence="6 7">
    <name type="scientific">Limosilactobacillus gastricus PS3</name>
    <dbReference type="NCBI Taxonomy" id="1144300"/>
    <lineage>
        <taxon>Bacteria</taxon>
        <taxon>Bacillati</taxon>
        <taxon>Bacillota</taxon>
        <taxon>Bacilli</taxon>
        <taxon>Lactobacillales</taxon>
        <taxon>Lactobacillaceae</taxon>
        <taxon>Limosilactobacillus</taxon>
    </lineage>
</organism>
<reference evidence="6 7" key="1">
    <citation type="journal article" date="2013" name="Genome Announc.">
        <title>Genome Sequence of Lactobacillus gastricus PS3, a Strain Isolated from Human Milk.</title>
        <authorList>
            <person name="Martin V."/>
            <person name="Cardenas N."/>
            <person name="Jimenez E."/>
            <person name="Maldonado A."/>
            <person name="Rodriguez J.M."/>
            <person name="Fernandez L."/>
        </authorList>
    </citation>
    <scope>NUCLEOTIDE SEQUENCE [LARGE SCALE GENOMIC DNA]</scope>
    <source>
        <strain evidence="6 7">PS3</strain>
    </source>
</reference>
<keyword evidence="6" id="KW-0808">Transferase</keyword>
<evidence type="ECO:0000256" key="3">
    <source>
        <dbReference type="PIRSR" id="PIRSR000705-2"/>
    </source>
</evidence>
<feature type="binding site" evidence="3">
    <location>
        <position position="163"/>
    </location>
    <ligand>
        <name>substrate</name>
    </ligand>
</feature>
<dbReference type="PANTHER" id="PTHR10513">
    <property type="entry name" value="DEOXYNUCLEOSIDE KINASE"/>
    <property type="match status" value="1"/>
</dbReference>
<feature type="binding site" evidence="3">
    <location>
        <position position="97"/>
    </location>
    <ligand>
        <name>substrate</name>
    </ligand>
</feature>
<dbReference type="PANTHER" id="PTHR10513:SF35">
    <property type="entry name" value="DEOXYADENOSINE KINASE"/>
    <property type="match status" value="1"/>
</dbReference>
<dbReference type="GO" id="GO:0019136">
    <property type="term" value="F:deoxynucleoside kinase activity"/>
    <property type="evidence" value="ECO:0007669"/>
    <property type="project" value="InterPro"/>
</dbReference>
<dbReference type="InterPro" id="IPR002624">
    <property type="entry name" value="DCK/DGK"/>
</dbReference>